<evidence type="ECO:0000313" key="3">
    <source>
        <dbReference type="Proteomes" id="UP001140949"/>
    </source>
</evidence>
<dbReference type="Proteomes" id="UP001140949">
    <property type="component" value="Unassembled WGS sequence"/>
</dbReference>
<name>A0AAX6G3N9_IRIPA</name>
<proteinExistence type="predicted"/>
<dbReference type="Gene3D" id="3.40.50.200">
    <property type="entry name" value="Peptidase S8/S53 domain"/>
    <property type="match status" value="1"/>
</dbReference>
<dbReference type="GO" id="GO:0006508">
    <property type="term" value="P:proteolysis"/>
    <property type="evidence" value="ECO:0007669"/>
    <property type="project" value="UniProtKB-KW"/>
</dbReference>
<feature type="chain" id="PRO_5043433202" evidence="1">
    <location>
        <begin position="28"/>
        <end position="88"/>
    </location>
</feature>
<gene>
    <name evidence="2" type="ORF">M6B38_384180</name>
</gene>
<evidence type="ECO:0000256" key="1">
    <source>
        <dbReference type="SAM" id="SignalP"/>
    </source>
</evidence>
<protein>
    <submittedName>
        <fullName evidence="2">Subtilisin-like protease SBT2.4</fullName>
    </submittedName>
</protein>
<feature type="signal peptide" evidence="1">
    <location>
        <begin position="1"/>
        <end position="27"/>
    </location>
</feature>
<dbReference type="InterPro" id="IPR036852">
    <property type="entry name" value="Peptidase_S8/S53_dom_sf"/>
</dbReference>
<reference evidence="2" key="1">
    <citation type="journal article" date="2023" name="GigaByte">
        <title>Genome assembly of the bearded iris, Iris pallida Lam.</title>
        <authorList>
            <person name="Bruccoleri R.E."/>
            <person name="Oakeley E.J."/>
            <person name="Faust A.M.E."/>
            <person name="Altorfer M."/>
            <person name="Dessus-Babus S."/>
            <person name="Burckhardt D."/>
            <person name="Oertli M."/>
            <person name="Naumann U."/>
            <person name="Petersen F."/>
            <person name="Wong J."/>
        </authorList>
    </citation>
    <scope>NUCLEOTIDE SEQUENCE</scope>
    <source>
        <strain evidence="2">GSM-AAB239-AS_SAM_17_03QT</strain>
    </source>
</reference>
<keyword evidence="2" id="KW-0378">Hydrolase</keyword>
<comment type="caution">
    <text evidence="2">The sequence shown here is derived from an EMBL/GenBank/DDBJ whole genome shotgun (WGS) entry which is preliminary data.</text>
</comment>
<dbReference type="AlphaFoldDB" id="A0AAX6G3N9"/>
<dbReference type="SUPFAM" id="SSF52743">
    <property type="entry name" value="Subtilisin-like"/>
    <property type="match status" value="1"/>
</dbReference>
<organism evidence="2 3">
    <name type="scientific">Iris pallida</name>
    <name type="common">Sweet iris</name>
    <dbReference type="NCBI Taxonomy" id="29817"/>
    <lineage>
        <taxon>Eukaryota</taxon>
        <taxon>Viridiplantae</taxon>
        <taxon>Streptophyta</taxon>
        <taxon>Embryophyta</taxon>
        <taxon>Tracheophyta</taxon>
        <taxon>Spermatophyta</taxon>
        <taxon>Magnoliopsida</taxon>
        <taxon>Liliopsida</taxon>
        <taxon>Asparagales</taxon>
        <taxon>Iridaceae</taxon>
        <taxon>Iridoideae</taxon>
        <taxon>Irideae</taxon>
        <taxon>Iris</taxon>
    </lineage>
</organism>
<accession>A0AAX6G3N9</accession>
<keyword evidence="1" id="KW-0732">Signal</keyword>
<keyword evidence="3" id="KW-1185">Reference proteome</keyword>
<dbReference type="EMBL" id="JANAVB010022999">
    <property type="protein sequence ID" value="KAJ6823354.1"/>
    <property type="molecule type" value="Genomic_DNA"/>
</dbReference>
<keyword evidence="2" id="KW-0645">Protease</keyword>
<sequence>MRRSYRLNTLLLTLQQLVLWMFQTCHPLMSSHVASIATGNWGVHVVVDGFYYGRASGMVPRAKLAIYKALYPEGCTFVDVLFVVDQTC</sequence>
<dbReference type="GO" id="GO:0004252">
    <property type="term" value="F:serine-type endopeptidase activity"/>
    <property type="evidence" value="ECO:0007669"/>
    <property type="project" value="InterPro"/>
</dbReference>
<reference evidence="2" key="2">
    <citation type="submission" date="2023-04" db="EMBL/GenBank/DDBJ databases">
        <authorList>
            <person name="Bruccoleri R.E."/>
            <person name="Oakeley E.J."/>
            <person name="Faust A.-M."/>
            <person name="Dessus-Babus S."/>
            <person name="Altorfer M."/>
            <person name="Burckhardt D."/>
            <person name="Oertli M."/>
            <person name="Naumann U."/>
            <person name="Petersen F."/>
            <person name="Wong J."/>
        </authorList>
    </citation>
    <scope>NUCLEOTIDE SEQUENCE</scope>
    <source>
        <strain evidence="2">GSM-AAB239-AS_SAM_17_03QT</strain>
        <tissue evidence="2">Leaf</tissue>
    </source>
</reference>
<evidence type="ECO:0000313" key="2">
    <source>
        <dbReference type="EMBL" id="KAJ6823354.1"/>
    </source>
</evidence>